<name>A0AAF0FNG4_9EURY</name>
<dbReference type="Proteomes" id="UP001218895">
    <property type="component" value="Chromosome"/>
</dbReference>
<dbReference type="RefSeq" id="WP_278098644.1">
    <property type="nucleotide sequence ID" value="NZ_CP091092.1"/>
</dbReference>
<sequence>MIDLSTVRTINAIIEQDSKDSTYKYALMRGAIEICQHYSHLKEIKGDRAVYPLGLLAEKWIYYYYPVIAHESFIPQRSGEPENPIIRGSLKFRPHFLKVTNFYKARGGFDAFWNDYTSGNLPEDIAQEVLLLLRSVRDTITENPMRHIGYSHFKEEYKVFTYEKGPTIRKKKIYPDTNYILENFGTYTISADLSEAFESLGSYLLGEDSIIQQWAEFTHRMSNKAIKTETMLSLLTTKPEDKRYVQMAGRVYKQVLDEGWIECVWSGNTIKRMSEMYIDHVLPFARWKNNDLWNLLPAISSVNSKKRDKIPEPGLLLKREDVILDYWQKLYESYPDQFLHEITRSLTGNKPQQQWQENAFESLVEKADYLINTRGYAAFVI</sequence>
<accession>A0AAF0FNG4</accession>
<evidence type="ECO:0000259" key="1">
    <source>
        <dbReference type="Pfam" id="PF13395"/>
    </source>
</evidence>
<reference evidence="2" key="1">
    <citation type="submission" date="2022-01" db="EMBL/GenBank/DDBJ databases">
        <title>Complete genome of Methanomicrobium antiquum DSM 21220.</title>
        <authorList>
            <person name="Chen S.-C."/>
            <person name="You Y.-T."/>
            <person name="Zhou Y.-Z."/>
            <person name="Lai M.-C."/>
        </authorList>
    </citation>
    <scope>NUCLEOTIDE SEQUENCE</scope>
    <source>
        <strain evidence="2">DSM 21220</strain>
    </source>
</reference>
<evidence type="ECO:0000313" key="2">
    <source>
        <dbReference type="EMBL" id="WFN35804.1"/>
    </source>
</evidence>
<organism evidence="2 3">
    <name type="scientific">Methanomicrobium antiquum</name>
    <dbReference type="NCBI Taxonomy" id="487686"/>
    <lineage>
        <taxon>Archaea</taxon>
        <taxon>Methanobacteriati</taxon>
        <taxon>Methanobacteriota</taxon>
        <taxon>Stenosarchaea group</taxon>
        <taxon>Methanomicrobia</taxon>
        <taxon>Methanomicrobiales</taxon>
        <taxon>Methanomicrobiaceae</taxon>
        <taxon>Methanomicrobium</taxon>
    </lineage>
</organism>
<dbReference type="KEGG" id="manq:L1994_06460"/>
<protein>
    <recommendedName>
        <fullName evidence="1">HNH nuclease domain-containing protein</fullName>
    </recommendedName>
</protein>
<dbReference type="AlphaFoldDB" id="A0AAF0FNG4"/>
<keyword evidence="3" id="KW-1185">Reference proteome</keyword>
<proteinExistence type="predicted"/>
<dbReference type="Gene3D" id="1.10.30.50">
    <property type="match status" value="1"/>
</dbReference>
<feature type="domain" description="HNH nuclease" evidence="1">
    <location>
        <begin position="263"/>
        <end position="311"/>
    </location>
</feature>
<dbReference type="Pfam" id="PF13395">
    <property type="entry name" value="HNH_4"/>
    <property type="match status" value="1"/>
</dbReference>
<dbReference type="EMBL" id="CP091092">
    <property type="protein sequence ID" value="WFN35804.1"/>
    <property type="molecule type" value="Genomic_DNA"/>
</dbReference>
<gene>
    <name evidence="2" type="ORF">L1994_06460</name>
</gene>
<dbReference type="CDD" id="cd00085">
    <property type="entry name" value="HNHc"/>
    <property type="match status" value="1"/>
</dbReference>
<evidence type="ECO:0000313" key="3">
    <source>
        <dbReference type="Proteomes" id="UP001218895"/>
    </source>
</evidence>
<dbReference type="GeneID" id="79950024"/>
<dbReference type="InterPro" id="IPR003615">
    <property type="entry name" value="HNH_nuc"/>
</dbReference>